<evidence type="ECO:0000256" key="5">
    <source>
        <dbReference type="SAM" id="SignalP"/>
    </source>
</evidence>
<evidence type="ECO:0000256" key="3">
    <source>
        <dbReference type="ARBA" id="ARBA00022729"/>
    </source>
</evidence>
<dbReference type="GO" id="GO:0042956">
    <property type="term" value="P:maltodextrin transmembrane transport"/>
    <property type="evidence" value="ECO:0007669"/>
    <property type="project" value="TreeGrafter"/>
</dbReference>
<dbReference type="RefSeq" id="WP_184820882.1">
    <property type="nucleotide sequence ID" value="NZ_JACHMM010000001.1"/>
</dbReference>
<feature type="chain" id="PRO_5039655981" evidence="5">
    <location>
        <begin position="21"/>
        <end position="439"/>
    </location>
</feature>
<comment type="similarity">
    <text evidence="1">Belongs to the bacterial solute-binding protein 1 family.</text>
</comment>
<dbReference type="CDD" id="cd13585">
    <property type="entry name" value="PBP2_TMBP_like"/>
    <property type="match status" value="1"/>
</dbReference>
<dbReference type="Pfam" id="PF13416">
    <property type="entry name" value="SBP_bac_8"/>
    <property type="match status" value="1"/>
</dbReference>
<dbReference type="PANTHER" id="PTHR30061:SF50">
    <property type="entry name" value="MALTOSE_MALTODEXTRIN-BINDING PERIPLASMIC PROTEIN"/>
    <property type="match status" value="1"/>
</dbReference>
<dbReference type="EMBL" id="JACHMM010000001">
    <property type="protein sequence ID" value="MBB5787061.1"/>
    <property type="molecule type" value="Genomic_DNA"/>
</dbReference>
<keyword evidence="6" id="KW-0762">Sugar transport</keyword>
<dbReference type="PANTHER" id="PTHR30061">
    <property type="entry name" value="MALTOSE-BINDING PERIPLASMIC PROTEIN"/>
    <property type="match status" value="1"/>
</dbReference>
<dbReference type="AlphaFoldDB" id="A0A7W9LKF6"/>
<sequence length="439" mass="45649">MAQRRARLAAAIAATALLLAACGSDGDSASTDEQTGGSTDDGAAPESGDTGATLTMWARSVTAPQTEALVEAYNATHENQIELTVVPFDSYLQKVTAAAGGGELPDLLAANVVEAPNYAQLGLWQDIGDRIDSLDYADALAPSHIDAGTVDDQRYAVPHVVDTSALYVNTKILEAAGVDPADPAPTLQALADNIATIQAANPDVQGLYVAGNCGGCLVFTIWPSIWASGAEVLSEDGTESLLDQPEALEVFEAYNQMVADGAIPEAARNEAGPTQNEPFATGQAAFSLLGSKALATIPESDALSIGVVPIPGVDGGRSSFVGGDVLGISSSSEQADAAWDFVQWTLSEEAQLEVMAKGKNLTVRTDLASNQYSEQDPRLVLLNELVGEGRTPYAVNFFQTFNDPNGPGLPLIRAGLFGDDPGSEVPELNGAVNDSLQRN</sequence>
<gene>
    <name evidence="6" type="ORF">HD601_001636</name>
</gene>
<accession>A0A7W9LKF6</accession>
<evidence type="ECO:0000256" key="4">
    <source>
        <dbReference type="SAM" id="MobiDB-lite"/>
    </source>
</evidence>
<keyword evidence="3 5" id="KW-0732">Signal</keyword>
<dbReference type="InterPro" id="IPR006059">
    <property type="entry name" value="SBP"/>
</dbReference>
<dbReference type="GO" id="GO:0055052">
    <property type="term" value="C:ATP-binding cassette (ABC) transporter complex, substrate-binding subunit-containing"/>
    <property type="evidence" value="ECO:0007669"/>
    <property type="project" value="TreeGrafter"/>
</dbReference>
<evidence type="ECO:0000256" key="2">
    <source>
        <dbReference type="ARBA" id="ARBA00022448"/>
    </source>
</evidence>
<name>A0A7W9LKF6_9ACTN</name>
<dbReference type="PROSITE" id="PS51257">
    <property type="entry name" value="PROKAR_LIPOPROTEIN"/>
    <property type="match status" value="1"/>
</dbReference>
<dbReference type="GO" id="GO:0015768">
    <property type="term" value="P:maltose transport"/>
    <property type="evidence" value="ECO:0007669"/>
    <property type="project" value="TreeGrafter"/>
</dbReference>
<feature type="compositionally biased region" description="Polar residues" evidence="4">
    <location>
        <begin position="27"/>
        <end position="38"/>
    </location>
</feature>
<evidence type="ECO:0000313" key="6">
    <source>
        <dbReference type="EMBL" id="MBB5787061.1"/>
    </source>
</evidence>
<organism evidence="6 7">
    <name type="scientific">Jiangella mangrovi</name>
    <dbReference type="NCBI Taxonomy" id="1524084"/>
    <lineage>
        <taxon>Bacteria</taxon>
        <taxon>Bacillati</taxon>
        <taxon>Actinomycetota</taxon>
        <taxon>Actinomycetes</taxon>
        <taxon>Jiangellales</taxon>
        <taxon>Jiangellaceae</taxon>
        <taxon>Jiangella</taxon>
    </lineage>
</organism>
<dbReference type="SUPFAM" id="SSF53850">
    <property type="entry name" value="Periplasmic binding protein-like II"/>
    <property type="match status" value="1"/>
</dbReference>
<keyword evidence="2" id="KW-0813">Transport</keyword>
<protein>
    <submittedName>
        <fullName evidence="6">Multiple sugar transport system substrate-binding protein</fullName>
    </submittedName>
</protein>
<dbReference type="Gene3D" id="3.40.190.10">
    <property type="entry name" value="Periplasmic binding protein-like II"/>
    <property type="match status" value="1"/>
</dbReference>
<keyword evidence="7" id="KW-1185">Reference proteome</keyword>
<dbReference type="Proteomes" id="UP000542813">
    <property type="component" value="Unassembled WGS sequence"/>
</dbReference>
<dbReference type="GO" id="GO:1901982">
    <property type="term" value="F:maltose binding"/>
    <property type="evidence" value="ECO:0007669"/>
    <property type="project" value="TreeGrafter"/>
</dbReference>
<evidence type="ECO:0000256" key="1">
    <source>
        <dbReference type="ARBA" id="ARBA00008520"/>
    </source>
</evidence>
<feature type="region of interest" description="Disordered" evidence="4">
    <location>
        <begin position="25"/>
        <end position="51"/>
    </location>
</feature>
<reference evidence="6 7" key="1">
    <citation type="submission" date="2020-08" db="EMBL/GenBank/DDBJ databases">
        <title>Sequencing the genomes of 1000 actinobacteria strains.</title>
        <authorList>
            <person name="Klenk H.-P."/>
        </authorList>
    </citation>
    <scope>NUCLEOTIDE SEQUENCE [LARGE SCALE GENOMIC DNA]</scope>
    <source>
        <strain evidence="6 7">DSM 102122</strain>
    </source>
</reference>
<evidence type="ECO:0000313" key="7">
    <source>
        <dbReference type="Proteomes" id="UP000542813"/>
    </source>
</evidence>
<proteinExistence type="inferred from homology"/>
<feature type="signal peptide" evidence="5">
    <location>
        <begin position="1"/>
        <end position="20"/>
    </location>
</feature>
<comment type="caution">
    <text evidence="6">The sequence shown here is derived from an EMBL/GenBank/DDBJ whole genome shotgun (WGS) entry which is preliminary data.</text>
</comment>